<evidence type="ECO:0000256" key="1">
    <source>
        <dbReference type="SAM" id="MobiDB-lite"/>
    </source>
</evidence>
<dbReference type="RefSeq" id="WP_126353865.1">
    <property type="nucleotide sequence ID" value="NZ_AP018150.1"/>
</dbReference>
<evidence type="ECO:0000313" key="3">
    <source>
        <dbReference type="Proteomes" id="UP000282597"/>
    </source>
</evidence>
<dbReference type="KEGG" id="mcys:MCB1EB_0716"/>
<protein>
    <submittedName>
        <fullName evidence="2">Probable hemagglutinin-related protein</fullName>
    </submittedName>
</protein>
<dbReference type="NCBIfam" id="TIGR01731">
    <property type="entry name" value="fil_hemag_20aa"/>
    <property type="match status" value="2"/>
</dbReference>
<dbReference type="EMBL" id="AP018150">
    <property type="protein sequence ID" value="BBE08877.1"/>
    <property type="molecule type" value="Genomic_DNA"/>
</dbReference>
<dbReference type="Proteomes" id="UP000282597">
    <property type="component" value="Chromosome"/>
</dbReference>
<dbReference type="GO" id="GO:0003824">
    <property type="term" value="F:catalytic activity"/>
    <property type="evidence" value="ECO:0007669"/>
    <property type="project" value="UniProtKB-ARBA"/>
</dbReference>
<name>A0A2Z6ETW5_9BURK</name>
<dbReference type="InterPro" id="IPR025157">
    <property type="entry name" value="Hemagglutinin_rpt"/>
</dbReference>
<sequence>MVEHHTLNVALYQQHTAVEHSAPSTALVPSSSALNRNAFLNSGLLRLNTDSNQSYLIQIDPHFTRNSDRVSSDLLLRLLNLDPQRVPKRLGDGFYEQQLIRDQIIGLTGHYYLSNHRNPIADIRALMHAGADWAKRFDLMLGTEPTPEQVNTLTTSPVWLVNQRVQLPDGSEQTVLVPKVYLAPSDAQAVPLGNALISADTIELDSDRPFKNTGTVLSRGKTEISARQIDNQHGTLASLGALSLQARDDLDSRAGKLFAVKKLTLQAGQDLQLQSQTQTTHAASGSRTNLVGLTQIKAGELEATAGSDINLAATQIEVEHDARLEARQDLILGTATTGEQLKIVWDERNALSLSQHTEIGTQIQAGALELKAGRDVTATGAYVTAEEKLTVQAGRDIHLEAAYEETEFEESHYHESSHFLGSSSELMHNTLYRKQALSSTLSGGTVQIEAGHDLNILGSNVVGMRDVDLSAANNIKQKAVEQSEKARYHSVTERSGLLDSGTFGVTIGTRTQKDTQENEHTPHIGSVIGSVSGHVRAVAGREYEQSGSQWVVPTGDIEIRAGKAKIDASYEEGRVWQRSEYHQSGLTVSLSAPVIAAAQTNHQMLQASTQVSDPRMQALAAGAGALATKNAYDAIKMDPKAAGGATVSVMIGEDQCETEQMQLSKTALNSTLAAGGNISIQISGLGKESTLDLSGARIEAKQDITLDVEGRLTVEAAPNSLIEQSQQQSQSSAVGAVATLGSQSSMGASLAVSIGQGHAEGEQINYTPTLIQAGGKLTLNAQSDVRLKGAQMAGKQVQAQIEGELEIESVQNTATYYSHSQSISGSATAGSVSAASVHFSQRRMDSRYLSVAEQAGIQAGEEGFQIIVKGDTKLVGSVIASAEQAVQEKKNTLMTGTLQQTSLKNQASYDASSISLGGGYSKSGKGVGSEQSGEATTPAHSGNQLASRGGMSAAIPIVMSASGHAQSTTRSAISGAEIVITDEARQIELTGYSAAETMASLNRHPAQSHQALAPNFNRPEIEAGFDIVNALGRETGTFLVNRAREADHQIERAKRIERLACNELMPVAERQELLETAAELRAQAQTVNKQWGPGGTYRRIVTALTAAASGNVTGTTAEFAQAAALNYLQSLGAEKIKHIADSLKDETARAALHGALAYGGAVARGQSGGAAALGASASVLVNNLLGPVDDFSKEEKEARKNLVTSLVAGLADLGGADASSAQNAAQIETDNNMLAPAIYGFVALAARLAMLGTRNEVKELAIGAAAATTGAVVLYELDKKLGKDEGQVEENELIQPPPPPMVTPMEPQRPSQIPGRAWHQDEEVLLEGMPNQSGEHIVQPLTTPGEVQQRVEPINTPINQEVNAYGNAIFSKGAKKANKDKDYVPNAGSVHRIEDFFNQTEFGAEVKSITKRTNEFFQGARIYEATEEIGDKIKDGDLIYLDKFHKNHLEVYTELRISRHVLNFDGTINQEKTEKARGRRLGK</sequence>
<accession>A0A2Z6ETW5</accession>
<reference evidence="2 3" key="1">
    <citation type="journal article" date="2018" name="Microbes Environ.">
        <title>Comparative Genomic Insights into Endofungal Lifestyles of Two Bacterial Endosymbionts, Mycoavidus cysteinexigens and Burkholderia rhizoxinica.</title>
        <authorList>
            <person name="Sharmin D."/>
            <person name="Guo Y."/>
            <person name="Nishizawa T."/>
            <person name="Ohshima S."/>
            <person name="Sato Y."/>
            <person name="Takashima Y."/>
            <person name="Narisawa K."/>
            <person name="Ohta H."/>
        </authorList>
    </citation>
    <scope>NUCLEOTIDE SEQUENCE [LARGE SCALE GENOMIC DNA]</scope>
    <source>
        <strain evidence="2 3">B1-EB</strain>
    </source>
</reference>
<proteinExistence type="predicted"/>
<dbReference type="InterPro" id="IPR010069">
    <property type="entry name" value="CdiA_FHA1_rpt"/>
</dbReference>
<feature type="region of interest" description="Disordered" evidence="1">
    <location>
        <begin position="920"/>
        <end position="947"/>
    </location>
</feature>
<dbReference type="Pfam" id="PF13332">
    <property type="entry name" value="Fil_haemagg_2"/>
    <property type="match status" value="3"/>
</dbReference>
<feature type="compositionally biased region" description="Polar residues" evidence="1">
    <location>
        <begin position="930"/>
        <end position="946"/>
    </location>
</feature>
<gene>
    <name evidence="2" type="ORF">MCB1EB_0716</name>
</gene>
<feature type="region of interest" description="Disordered" evidence="1">
    <location>
        <begin position="1288"/>
        <end position="1314"/>
    </location>
</feature>
<evidence type="ECO:0000313" key="2">
    <source>
        <dbReference type="EMBL" id="BBE08877.1"/>
    </source>
</evidence>
<keyword evidence="3" id="KW-1185">Reference proteome</keyword>
<organism evidence="2 3">
    <name type="scientific">Mycoavidus cysteinexigens</name>
    <dbReference type="NCBI Taxonomy" id="1553431"/>
    <lineage>
        <taxon>Bacteria</taxon>
        <taxon>Pseudomonadati</taxon>
        <taxon>Pseudomonadota</taxon>
        <taxon>Betaproteobacteria</taxon>
        <taxon>Burkholderiales</taxon>
        <taxon>Burkholderiaceae</taxon>
        <taxon>Mycoavidus</taxon>
    </lineage>
</organism>